<proteinExistence type="predicted"/>
<dbReference type="SUPFAM" id="SSF158472">
    <property type="entry name" value="HAMP domain-like"/>
    <property type="match status" value="1"/>
</dbReference>
<dbReference type="FunFam" id="3.30.565.10:FF:000006">
    <property type="entry name" value="Sensor histidine kinase WalK"/>
    <property type="match status" value="1"/>
</dbReference>
<feature type="domain" description="Histidine kinase" evidence="12">
    <location>
        <begin position="313"/>
        <end position="528"/>
    </location>
</feature>
<dbReference type="InterPro" id="IPR003594">
    <property type="entry name" value="HATPase_dom"/>
</dbReference>
<comment type="catalytic activity">
    <reaction evidence="1">
        <text>ATP + protein L-histidine = ADP + protein N-phospho-L-histidine.</text>
        <dbReference type="EC" id="2.7.13.3"/>
    </reaction>
</comment>
<dbReference type="InterPro" id="IPR003661">
    <property type="entry name" value="HisK_dim/P_dom"/>
</dbReference>
<name>A0A1M7JBG6_9ACTN</name>
<dbReference type="InterPro" id="IPR036097">
    <property type="entry name" value="HisK_dim/P_sf"/>
</dbReference>
<dbReference type="PROSITE" id="PS50109">
    <property type="entry name" value="HIS_KIN"/>
    <property type="match status" value="1"/>
</dbReference>
<dbReference type="EC" id="2.7.13.3" evidence="3"/>
<dbReference type="SUPFAM" id="SSF55874">
    <property type="entry name" value="ATPase domain of HSP90 chaperone/DNA topoisomerase II/histidine kinase"/>
    <property type="match status" value="1"/>
</dbReference>
<evidence type="ECO:0000256" key="2">
    <source>
        <dbReference type="ARBA" id="ARBA00004236"/>
    </source>
</evidence>
<feature type="region of interest" description="Disordered" evidence="10">
    <location>
        <begin position="1"/>
        <end position="27"/>
    </location>
</feature>
<evidence type="ECO:0000256" key="8">
    <source>
        <dbReference type="ARBA" id="ARBA00022989"/>
    </source>
</evidence>
<dbReference type="Pfam" id="PF00672">
    <property type="entry name" value="HAMP"/>
    <property type="match status" value="1"/>
</dbReference>
<evidence type="ECO:0000256" key="1">
    <source>
        <dbReference type="ARBA" id="ARBA00000085"/>
    </source>
</evidence>
<dbReference type="InterPro" id="IPR005467">
    <property type="entry name" value="His_kinase_dom"/>
</dbReference>
<feature type="domain" description="HAMP" evidence="13">
    <location>
        <begin position="232"/>
        <end position="284"/>
    </location>
</feature>
<dbReference type="PRINTS" id="PR00344">
    <property type="entry name" value="BCTRLSENSOR"/>
</dbReference>
<dbReference type="InterPro" id="IPR004358">
    <property type="entry name" value="Sig_transdc_His_kin-like_C"/>
</dbReference>
<evidence type="ECO:0000256" key="11">
    <source>
        <dbReference type="SAM" id="Phobius"/>
    </source>
</evidence>
<dbReference type="GO" id="GO:0000155">
    <property type="term" value="F:phosphorelay sensor kinase activity"/>
    <property type="evidence" value="ECO:0007669"/>
    <property type="project" value="InterPro"/>
</dbReference>
<feature type="compositionally biased region" description="Low complexity" evidence="10">
    <location>
        <begin position="15"/>
        <end position="27"/>
    </location>
</feature>
<dbReference type="PROSITE" id="PS50885">
    <property type="entry name" value="HAMP"/>
    <property type="match status" value="1"/>
</dbReference>
<evidence type="ECO:0000256" key="5">
    <source>
        <dbReference type="ARBA" id="ARBA00022679"/>
    </source>
</evidence>
<evidence type="ECO:0000256" key="7">
    <source>
        <dbReference type="ARBA" id="ARBA00022777"/>
    </source>
</evidence>
<reference evidence="14 15" key="1">
    <citation type="submission" date="2016-11" db="EMBL/GenBank/DDBJ databases">
        <authorList>
            <person name="Jaros S."/>
            <person name="Januszkiewicz K."/>
            <person name="Wedrychowicz H."/>
        </authorList>
    </citation>
    <scope>NUCLEOTIDE SEQUENCE [LARGE SCALE GENOMIC DNA]</scope>
    <source>
        <strain evidence="14 15">CGMCC 4.2025</strain>
    </source>
</reference>
<dbReference type="EMBL" id="FRBI01000011">
    <property type="protein sequence ID" value="SHM50345.1"/>
    <property type="molecule type" value="Genomic_DNA"/>
</dbReference>
<dbReference type="Gene3D" id="6.10.340.10">
    <property type="match status" value="1"/>
</dbReference>
<dbReference type="Gene3D" id="1.10.287.130">
    <property type="match status" value="1"/>
</dbReference>
<dbReference type="Pfam" id="PF00512">
    <property type="entry name" value="HisKA"/>
    <property type="match status" value="1"/>
</dbReference>
<evidence type="ECO:0000256" key="9">
    <source>
        <dbReference type="ARBA" id="ARBA00023012"/>
    </source>
</evidence>
<dbReference type="InterPro" id="IPR003660">
    <property type="entry name" value="HAMP_dom"/>
</dbReference>
<keyword evidence="7" id="KW-0418">Kinase</keyword>
<keyword evidence="4" id="KW-0597">Phosphoprotein</keyword>
<dbReference type="Gene3D" id="3.30.565.10">
    <property type="entry name" value="Histidine kinase-like ATPase, C-terminal domain"/>
    <property type="match status" value="1"/>
</dbReference>
<keyword evidence="5" id="KW-0808">Transferase</keyword>
<comment type="subcellular location">
    <subcellularLocation>
        <location evidence="2">Cell membrane</location>
    </subcellularLocation>
</comment>
<dbReference type="PANTHER" id="PTHR43304">
    <property type="entry name" value="PHYTOCHROME-LIKE PROTEIN CPH1"/>
    <property type="match status" value="1"/>
</dbReference>
<evidence type="ECO:0000256" key="10">
    <source>
        <dbReference type="SAM" id="MobiDB-lite"/>
    </source>
</evidence>
<dbReference type="SMART" id="SM00304">
    <property type="entry name" value="HAMP"/>
    <property type="match status" value="1"/>
</dbReference>
<keyword evidence="6 11" id="KW-0812">Transmembrane</keyword>
<feature type="transmembrane region" description="Helical" evidence="11">
    <location>
        <begin position="211"/>
        <end position="230"/>
    </location>
</feature>
<dbReference type="CDD" id="cd00082">
    <property type="entry name" value="HisKA"/>
    <property type="match status" value="1"/>
</dbReference>
<dbReference type="SMART" id="SM00387">
    <property type="entry name" value="HATPase_c"/>
    <property type="match status" value="1"/>
</dbReference>
<evidence type="ECO:0000256" key="3">
    <source>
        <dbReference type="ARBA" id="ARBA00012438"/>
    </source>
</evidence>
<dbReference type="AlphaFoldDB" id="A0A1M7JBG6"/>
<dbReference type="InterPro" id="IPR036890">
    <property type="entry name" value="HATPase_C_sf"/>
</dbReference>
<sequence length="541" mass="58626">MTVATDGHETALHIGTGRPRATPRGAGRWTTRQWLTAGVAVSLTVLLVLGVAGGWALQRTASLSDTVIEVDTPALVAAVRLEKSLTDQETGVRGYGLTGQTGFLDPYRAGADDQRAYTGQLRTLLAGNAAATAQLDAVTRQAEAWQRLIAVPVAAAPPGAPVALASERADEGKRAFDSVRAATTSLEQTVQRHRDHSRGELRSARGLRDRIFLLIAAVILLLTAAVFAGLRRGVTRPLGDLSRDVRLVADGDFEHPVTPTGPADLRLLAADVEQMRGRLVDELAFTDTARQQLDEQATDLRRSNEELEQFAYVASHDLQEPLRKVASFCQLLQRRYADQLDDRAGQYIGYAVDGANRMQTLIHDLLAFSRVGRLHTEMSPVDLEELFTRTTDALSIAIEESGTELTHDPLPEVVGDRTQLGVLLQNLLSNAVKFRSPDRPARVAVTASYQEDGMWHFAVTDNGIGIEADFAEQVFVIFQRLHTRETYSGNGIGLALCKKIVEFHGGAIAVDTDHGPGTRIAFTLPGPAPVPAAVMTEESQE</sequence>
<feature type="compositionally biased region" description="Basic and acidic residues" evidence="10">
    <location>
        <begin position="1"/>
        <end position="11"/>
    </location>
</feature>
<evidence type="ECO:0000259" key="13">
    <source>
        <dbReference type="PROSITE" id="PS50885"/>
    </source>
</evidence>
<evidence type="ECO:0000313" key="14">
    <source>
        <dbReference type="EMBL" id="SHM50345.1"/>
    </source>
</evidence>
<evidence type="ECO:0000259" key="12">
    <source>
        <dbReference type="PROSITE" id="PS50109"/>
    </source>
</evidence>
<dbReference type="Pfam" id="PF05227">
    <property type="entry name" value="CHASE3"/>
    <property type="match status" value="1"/>
</dbReference>
<protein>
    <recommendedName>
        <fullName evidence="3">histidine kinase</fullName>
        <ecNumber evidence="3">2.7.13.3</ecNumber>
    </recommendedName>
</protein>
<keyword evidence="8 11" id="KW-1133">Transmembrane helix</keyword>
<keyword evidence="11" id="KW-0472">Membrane</keyword>
<dbReference type="SMART" id="SM00388">
    <property type="entry name" value="HisKA"/>
    <property type="match status" value="1"/>
</dbReference>
<dbReference type="SUPFAM" id="SSF47384">
    <property type="entry name" value="Homodimeric domain of signal transducing histidine kinase"/>
    <property type="match status" value="1"/>
</dbReference>
<evidence type="ECO:0000256" key="6">
    <source>
        <dbReference type="ARBA" id="ARBA00022692"/>
    </source>
</evidence>
<dbReference type="CDD" id="cd06225">
    <property type="entry name" value="HAMP"/>
    <property type="match status" value="1"/>
</dbReference>
<evidence type="ECO:0000256" key="4">
    <source>
        <dbReference type="ARBA" id="ARBA00022553"/>
    </source>
</evidence>
<keyword evidence="9" id="KW-0902">Two-component regulatory system</keyword>
<accession>A0A1M7JBG6</accession>
<evidence type="ECO:0000313" key="15">
    <source>
        <dbReference type="Proteomes" id="UP000184111"/>
    </source>
</evidence>
<keyword evidence="15" id="KW-1185">Reference proteome</keyword>
<organism evidence="14 15">
    <name type="scientific">Actinacidiphila paucisporea</name>
    <dbReference type="NCBI Taxonomy" id="310782"/>
    <lineage>
        <taxon>Bacteria</taxon>
        <taxon>Bacillati</taxon>
        <taxon>Actinomycetota</taxon>
        <taxon>Actinomycetes</taxon>
        <taxon>Kitasatosporales</taxon>
        <taxon>Streptomycetaceae</taxon>
        <taxon>Actinacidiphila</taxon>
    </lineage>
</organism>
<dbReference type="GO" id="GO:0005886">
    <property type="term" value="C:plasma membrane"/>
    <property type="evidence" value="ECO:0007669"/>
    <property type="project" value="UniProtKB-SubCell"/>
</dbReference>
<dbReference type="STRING" id="310782.SAMN05216499_111192"/>
<dbReference type="InterPro" id="IPR007891">
    <property type="entry name" value="CHASE3"/>
</dbReference>
<dbReference type="PANTHER" id="PTHR43304:SF1">
    <property type="entry name" value="PAC DOMAIN-CONTAINING PROTEIN"/>
    <property type="match status" value="1"/>
</dbReference>
<dbReference type="Proteomes" id="UP000184111">
    <property type="component" value="Unassembled WGS sequence"/>
</dbReference>
<dbReference type="Pfam" id="PF02518">
    <property type="entry name" value="HATPase_c"/>
    <property type="match status" value="1"/>
</dbReference>
<gene>
    <name evidence="14" type="ORF">SAMN05216499_111192</name>
</gene>
<dbReference type="InterPro" id="IPR052162">
    <property type="entry name" value="Sensor_kinase/Photoreceptor"/>
</dbReference>
<feature type="transmembrane region" description="Helical" evidence="11">
    <location>
        <begin position="34"/>
        <end position="57"/>
    </location>
</feature>